<name>A0A9W6JX94_9HYPH</name>
<dbReference type="FunFam" id="2.170.150.20:FF:000001">
    <property type="entry name" value="Peptide methionine sulfoxide reductase MsrB"/>
    <property type="match status" value="1"/>
</dbReference>
<dbReference type="RefSeq" id="WP_213364798.1">
    <property type="nucleotide sequence ID" value="NZ_BSFM01000014.1"/>
</dbReference>
<dbReference type="AlphaFoldDB" id="A0A9W6JX94"/>
<proteinExistence type="inferred from homology"/>
<dbReference type="GO" id="GO:0033743">
    <property type="term" value="F:peptide-methionine (R)-S-oxide reductase activity"/>
    <property type="evidence" value="ECO:0007669"/>
    <property type="project" value="UniProtKB-UniRule"/>
</dbReference>
<evidence type="ECO:0000313" key="8">
    <source>
        <dbReference type="EMBL" id="GLK84952.1"/>
    </source>
</evidence>
<evidence type="ECO:0000256" key="2">
    <source>
        <dbReference type="ARBA" id="ARBA00022723"/>
    </source>
</evidence>
<feature type="binding site" evidence="6">
    <location>
        <position position="56"/>
    </location>
    <ligand>
        <name>Zn(2+)</name>
        <dbReference type="ChEBI" id="CHEBI:29105"/>
    </ligand>
</feature>
<protein>
    <recommendedName>
        <fullName evidence="6">Peptide methionine sulfoxide reductase MsrB</fullName>
        <ecNumber evidence="6">1.8.4.12</ecNumber>
    </recommendedName>
    <alternativeName>
        <fullName evidence="6">Peptide-methionine (R)-S-oxide reductase</fullName>
    </alternativeName>
</protein>
<keyword evidence="9" id="KW-1185">Reference proteome</keyword>
<feature type="active site" description="Nucleophile" evidence="6">
    <location>
        <position position="125"/>
    </location>
</feature>
<sequence length="150" mass="16275">MVDTARRPKVVKTEAEWRALLTPEQFRVTRGHGTECAFTGPHLSQKEAGTYSCVCCGEPLFHSAAKFESGTGWPSFFQPVSKDAVTAIHDHSHGMHRIEVRCASCDAHLGHVFPDGPRPTGLRYCMNGVAMNFQADSDTGSAGSEPAGER</sequence>
<evidence type="ECO:0000256" key="3">
    <source>
        <dbReference type="ARBA" id="ARBA00022833"/>
    </source>
</evidence>
<dbReference type="PROSITE" id="PS51790">
    <property type="entry name" value="MSRB"/>
    <property type="match status" value="1"/>
</dbReference>
<reference evidence="8" key="2">
    <citation type="submission" date="2023-01" db="EMBL/GenBank/DDBJ databases">
        <authorList>
            <person name="Sun Q."/>
            <person name="Evtushenko L."/>
        </authorList>
    </citation>
    <scope>NUCLEOTIDE SEQUENCE</scope>
    <source>
        <strain evidence="8">VKM B-2789</strain>
    </source>
</reference>
<keyword evidence="4 6" id="KW-0560">Oxidoreductase</keyword>
<dbReference type="PANTHER" id="PTHR10173:SF52">
    <property type="entry name" value="METHIONINE-R-SULFOXIDE REDUCTASE B1"/>
    <property type="match status" value="1"/>
</dbReference>
<keyword evidence="3 6" id="KW-0862">Zinc</keyword>
<comment type="catalytic activity">
    <reaction evidence="5 6">
        <text>L-methionyl-[protein] + [thioredoxin]-disulfide + H2O = L-methionyl-(R)-S-oxide-[protein] + [thioredoxin]-dithiol</text>
        <dbReference type="Rhea" id="RHEA:24164"/>
        <dbReference type="Rhea" id="RHEA-COMP:10698"/>
        <dbReference type="Rhea" id="RHEA-COMP:10700"/>
        <dbReference type="Rhea" id="RHEA-COMP:12313"/>
        <dbReference type="Rhea" id="RHEA-COMP:12314"/>
        <dbReference type="ChEBI" id="CHEBI:15377"/>
        <dbReference type="ChEBI" id="CHEBI:16044"/>
        <dbReference type="ChEBI" id="CHEBI:29950"/>
        <dbReference type="ChEBI" id="CHEBI:45764"/>
        <dbReference type="ChEBI" id="CHEBI:50058"/>
        <dbReference type="EC" id="1.8.4.12"/>
    </reaction>
</comment>
<keyword evidence="2 6" id="KW-0479">Metal-binding</keyword>
<dbReference type="PANTHER" id="PTHR10173">
    <property type="entry name" value="METHIONINE SULFOXIDE REDUCTASE"/>
    <property type="match status" value="1"/>
</dbReference>
<gene>
    <name evidence="8" type="primary">msrB1</name>
    <name evidence="6" type="synonym">msrB</name>
    <name evidence="8" type="ORF">GCM10017653_30220</name>
</gene>
<feature type="binding site" evidence="6">
    <location>
        <position position="53"/>
    </location>
    <ligand>
        <name>Zn(2+)</name>
        <dbReference type="ChEBI" id="CHEBI:29105"/>
    </ligand>
</feature>
<dbReference type="Pfam" id="PF01641">
    <property type="entry name" value="SelR"/>
    <property type="match status" value="1"/>
</dbReference>
<dbReference type="InterPro" id="IPR011057">
    <property type="entry name" value="Mss4-like_sf"/>
</dbReference>
<feature type="binding site" evidence="6">
    <location>
        <position position="105"/>
    </location>
    <ligand>
        <name>Zn(2+)</name>
        <dbReference type="ChEBI" id="CHEBI:29105"/>
    </ligand>
</feature>
<accession>A0A9W6JX94</accession>
<dbReference type="InterPro" id="IPR002579">
    <property type="entry name" value="Met_Sox_Rdtase_MsrB_dom"/>
</dbReference>
<evidence type="ECO:0000313" key="9">
    <source>
        <dbReference type="Proteomes" id="UP001143330"/>
    </source>
</evidence>
<evidence type="ECO:0000256" key="4">
    <source>
        <dbReference type="ARBA" id="ARBA00023002"/>
    </source>
</evidence>
<dbReference type="Gene3D" id="2.170.150.20">
    <property type="entry name" value="Peptide methionine sulfoxide reductase"/>
    <property type="match status" value="1"/>
</dbReference>
<dbReference type="GO" id="GO:0006979">
    <property type="term" value="P:response to oxidative stress"/>
    <property type="evidence" value="ECO:0007669"/>
    <property type="project" value="InterPro"/>
</dbReference>
<evidence type="ECO:0000259" key="7">
    <source>
        <dbReference type="PROSITE" id="PS51790"/>
    </source>
</evidence>
<comment type="caution">
    <text evidence="8">The sequence shown here is derived from an EMBL/GenBank/DDBJ whole genome shotgun (WGS) entry which is preliminary data.</text>
</comment>
<dbReference type="EC" id="1.8.4.12" evidence="6"/>
<dbReference type="HAMAP" id="MF_01400">
    <property type="entry name" value="MsrB"/>
    <property type="match status" value="1"/>
</dbReference>
<evidence type="ECO:0000256" key="6">
    <source>
        <dbReference type="HAMAP-Rule" id="MF_01400"/>
    </source>
</evidence>
<dbReference type="GO" id="GO:0005737">
    <property type="term" value="C:cytoplasm"/>
    <property type="evidence" value="ECO:0007669"/>
    <property type="project" value="TreeGrafter"/>
</dbReference>
<organism evidence="8 9">
    <name type="scientific">Ancylobacter defluvii</name>
    <dbReference type="NCBI Taxonomy" id="1282440"/>
    <lineage>
        <taxon>Bacteria</taxon>
        <taxon>Pseudomonadati</taxon>
        <taxon>Pseudomonadota</taxon>
        <taxon>Alphaproteobacteria</taxon>
        <taxon>Hyphomicrobiales</taxon>
        <taxon>Xanthobacteraceae</taxon>
        <taxon>Ancylobacter</taxon>
    </lineage>
</organism>
<dbReference type="NCBIfam" id="TIGR00357">
    <property type="entry name" value="peptide-methionine (R)-S-oxide reductase MsrB"/>
    <property type="match status" value="1"/>
</dbReference>
<dbReference type="Proteomes" id="UP001143330">
    <property type="component" value="Unassembled WGS sequence"/>
</dbReference>
<dbReference type="EMBL" id="BSFM01000014">
    <property type="protein sequence ID" value="GLK84952.1"/>
    <property type="molecule type" value="Genomic_DNA"/>
</dbReference>
<evidence type="ECO:0000256" key="5">
    <source>
        <dbReference type="ARBA" id="ARBA00048488"/>
    </source>
</evidence>
<dbReference type="InterPro" id="IPR028427">
    <property type="entry name" value="Met_Sox_Rdtase_MsrB"/>
</dbReference>
<reference evidence="8" key="1">
    <citation type="journal article" date="2014" name="Int. J. Syst. Evol. Microbiol.">
        <title>Complete genome sequence of Corynebacterium casei LMG S-19264T (=DSM 44701T), isolated from a smear-ripened cheese.</title>
        <authorList>
            <consortium name="US DOE Joint Genome Institute (JGI-PGF)"/>
            <person name="Walter F."/>
            <person name="Albersmeier A."/>
            <person name="Kalinowski J."/>
            <person name="Ruckert C."/>
        </authorList>
    </citation>
    <scope>NUCLEOTIDE SEQUENCE</scope>
    <source>
        <strain evidence="8">VKM B-2789</strain>
    </source>
</reference>
<dbReference type="SUPFAM" id="SSF51316">
    <property type="entry name" value="Mss4-like"/>
    <property type="match status" value="1"/>
</dbReference>
<dbReference type="GO" id="GO:0030091">
    <property type="term" value="P:protein repair"/>
    <property type="evidence" value="ECO:0007669"/>
    <property type="project" value="InterPro"/>
</dbReference>
<evidence type="ECO:0000256" key="1">
    <source>
        <dbReference type="ARBA" id="ARBA00007174"/>
    </source>
</evidence>
<feature type="binding site" evidence="6">
    <location>
        <position position="102"/>
    </location>
    <ligand>
        <name>Zn(2+)</name>
        <dbReference type="ChEBI" id="CHEBI:29105"/>
    </ligand>
</feature>
<comment type="cofactor">
    <cofactor evidence="6">
        <name>Zn(2+)</name>
        <dbReference type="ChEBI" id="CHEBI:29105"/>
    </cofactor>
    <text evidence="6">Binds 1 zinc ion per subunit. The zinc ion is important for the structural integrity of the protein.</text>
</comment>
<comment type="similarity">
    <text evidence="1 6">Belongs to the MsrB Met sulfoxide reductase family.</text>
</comment>
<dbReference type="GO" id="GO:0008270">
    <property type="term" value="F:zinc ion binding"/>
    <property type="evidence" value="ECO:0007669"/>
    <property type="project" value="UniProtKB-UniRule"/>
</dbReference>
<feature type="domain" description="MsrB" evidence="7">
    <location>
        <begin position="14"/>
        <end position="136"/>
    </location>
</feature>